<protein>
    <submittedName>
        <fullName evidence="1">Uncharacterized protein</fullName>
    </submittedName>
</protein>
<sequence length="115" mass="12635">MTIDSMDAIGLRNLVATCDRQDALSIPKSLSAYVTDMLDARQPSVYLVDLLPSLSTAMQAFLTAIGAFNLSPLPEPEVTSRRNRLLECLDTFIDEARLCQQSVVFMDTISAAAHR</sequence>
<accession>A0A549SZQ5</accession>
<proteinExistence type="predicted"/>
<dbReference type="EMBL" id="VJMG01000069">
    <property type="protein sequence ID" value="TRL35110.1"/>
    <property type="molecule type" value="Genomic_DNA"/>
</dbReference>
<dbReference type="RefSeq" id="WP_143127124.1">
    <property type="nucleotide sequence ID" value="NZ_VJMG01000069.1"/>
</dbReference>
<organism evidence="1 2">
    <name type="scientific">Rhizobium straminoryzae</name>
    <dbReference type="NCBI Taxonomy" id="1387186"/>
    <lineage>
        <taxon>Bacteria</taxon>
        <taxon>Pseudomonadati</taxon>
        <taxon>Pseudomonadota</taxon>
        <taxon>Alphaproteobacteria</taxon>
        <taxon>Hyphomicrobiales</taxon>
        <taxon>Rhizobiaceae</taxon>
        <taxon>Rhizobium/Agrobacterium group</taxon>
        <taxon>Rhizobium</taxon>
    </lineage>
</organism>
<keyword evidence="2" id="KW-1185">Reference proteome</keyword>
<evidence type="ECO:0000313" key="2">
    <source>
        <dbReference type="Proteomes" id="UP000316801"/>
    </source>
</evidence>
<reference evidence="1 2" key="1">
    <citation type="submission" date="2019-07" db="EMBL/GenBank/DDBJ databases">
        <title>Ln-dependent methylotrophs.</title>
        <authorList>
            <person name="Tani A."/>
        </authorList>
    </citation>
    <scope>NUCLEOTIDE SEQUENCE [LARGE SCALE GENOMIC DNA]</scope>
    <source>
        <strain evidence="1 2">SM12</strain>
    </source>
</reference>
<dbReference type="AlphaFoldDB" id="A0A549SZQ5"/>
<dbReference type="Proteomes" id="UP000316801">
    <property type="component" value="Unassembled WGS sequence"/>
</dbReference>
<evidence type="ECO:0000313" key="1">
    <source>
        <dbReference type="EMBL" id="TRL35110.1"/>
    </source>
</evidence>
<name>A0A549SZQ5_9HYPH</name>
<gene>
    <name evidence="1" type="ORF">FNA46_20770</name>
</gene>
<comment type="caution">
    <text evidence="1">The sequence shown here is derived from an EMBL/GenBank/DDBJ whole genome shotgun (WGS) entry which is preliminary data.</text>
</comment>